<accession>A0A6N8FFF4</accession>
<keyword evidence="2" id="KW-1185">Reference proteome</keyword>
<name>A0A6N8FFF4_9BACI</name>
<organism evidence="1 2">
    <name type="scientific">Ornithinibacillus caprae</name>
    <dbReference type="NCBI Taxonomy" id="2678566"/>
    <lineage>
        <taxon>Bacteria</taxon>
        <taxon>Bacillati</taxon>
        <taxon>Bacillota</taxon>
        <taxon>Bacilli</taxon>
        <taxon>Bacillales</taxon>
        <taxon>Bacillaceae</taxon>
        <taxon>Ornithinibacillus</taxon>
    </lineage>
</organism>
<protein>
    <recommendedName>
        <fullName evidence="3">PH domain-containing protein</fullName>
    </recommendedName>
</protein>
<evidence type="ECO:0000313" key="1">
    <source>
        <dbReference type="EMBL" id="MUK88290.1"/>
    </source>
</evidence>
<proteinExistence type="predicted"/>
<sequence length="95" mass="11169">MELIAEQTYFKTERRVSSIEQVNIEHERTLYLYDDRIVSKHREFPIHEVLDVSYRSLGAEGGLLYLHTKSGVFSYTVKSSPKSFVELCKKQIKRD</sequence>
<dbReference type="RefSeq" id="WP_155668265.1">
    <property type="nucleotide sequence ID" value="NZ_WOCA01000004.1"/>
</dbReference>
<dbReference type="AlphaFoldDB" id="A0A6N8FFF4"/>
<gene>
    <name evidence="1" type="ORF">GMD78_07795</name>
</gene>
<reference evidence="1 2" key="1">
    <citation type="submission" date="2019-11" db="EMBL/GenBank/DDBJ databases">
        <authorList>
            <person name="Li X."/>
        </authorList>
    </citation>
    <scope>NUCLEOTIDE SEQUENCE [LARGE SCALE GENOMIC DNA]</scope>
    <source>
        <strain evidence="1 2">L9</strain>
    </source>
</reference>
<dbReference type="Proteomes" id="UP000469125">
    <property type="component" value="Unassembled WGS sequence"/>
</dbReference>
<comment type="caution">
    <text evidence="1">The sequence shown here is derived from an EMBL/GenBank/DDBJ whole genome shotgun (WGS) entry which is preliminary data.</text>
</comment>
<evidence type="ECO:0000313" key="2">
    <source>
        <dbReference type="Proteomes" id="UP000469125"/>
    </source>
</evidence>
<dbReference type="EMBL" id="WOCA01000004">
    <property type="protein sequence ID" value="MUK88290.1"/>
    <property type="molecule type" value="Genomic_DNA"/>
</dbReference>
<evidence type="ECO:0008006" key="3">
    <source>
        <dbReference type="Google" id="ProtNLM"/>
    </source>
</evidence>